<protein>
    <submittedName>
        <fullName evidence="2">Uncharacterized protein</fullName>
    </submittedName>
</protein>
<sequence>MAPEELGERKGGLSFITESSHRAPWLGENRGICCKRLDDIGVSVLTQLSGRYKLLVPPAGWLGSTHKSKIPEVNAANSPADKDGVCAMTFELQHLVILETAPRKQRRPSSHLESLQDTLHCWARTQAEKLPAVMNQQRELELLVTERNCQEFGKAFSSFLPQNLLVPSSLEPEELPAGGHKQEGARPGVPQGSRCSQGVKFNSGLTVASSQSCLLSPEPLNLFLAQENNSLHRSQMLKEPTKEPEAGDGITQDLCSSALEHHLATICEGLENQQHLCKTAIFPYPRELFLQLKLGSQGRLAKQATDGDRKKCFPLQASKFMATQQQGDPSLAPAQQQENCTCDGHGGIMTPTLLSFKNLFSQIEEALVSAVAGEIYGCLRKCFIIPRPALGLAAGSKAKPSQRVLLLSDSTQSSAAIRRACLGTETEPERWFNLMPPILTRTLEVGKHSVAGQDFTPELRGGDVVTTGAPPSPPRLVQPSSRSAVTQGDVQSNRTGQDRGLITSAQSRRSIAEVVLGKLKNRAKTSTTSRQISPGILKGCHTRVSTNLSTDQGYHRCPSDCFETTWDMLQSWFIDISSILVRKEQGGAHLGRAKLFGSTLVMLMASPCLWLPGSAAEEQSPPQRGVFTSCNRCFRPHIIRPRRCQDEVSPAPVEEQGNDLQGRNSKKQGRKPSLDFSTKLCPSSPRLEAIGQLPRIQTIRASEAGNPMIKGTRNTRLDKEFGCCPGSQHGHFGQVRCMSNLRASMLAAERPGFVGMRQGFHGLYSQILLLLLSSTPGYHPVSSESCTMQNKGQGVRVQPPKPYPDTLFRAAVGASRKRAFTTRFTPGSTSTEILPNYLKKPRAGTGSIGGFCEALGTSRGCSAAPNSCRFLFAPSILPNKPLTVAPATPLMLLAEGEAISRAAVQIGFVKKIKNPSVLQKTKGIPGREYDMKEVTTHISGLHGPLIRNVVSLPWPSLLFLAIAIKGKVCSAGAEGHPCCPLEVPGGCCVLPPAPSPHQFPQDKDTDVPCSPGGREATGSCLGGARREHAACGGCRPQGELQKPVPPKPISTLSLSAGLTSARSRETNAVAQAA</sequence>
<evidence type="ECO:0000313" key="3">
    <source>
        <dbReference type="Proteomes" id="UP000296049"/>
    </source>
</evidence>
<feature type="compositionally biased region" description="Low complexity" evidence="1">
    <location>
        <begin position="1050"/>
        <end position="1061"/>
    </location>
</feature>
<proteinExistence type="predicted"/>
<reference evidence="3" key="1">
    <citation type="journal article" date="2013" name="Nat. Genet.">
        <title>The duck genome and transcriptome provide insight into an avian influenza virus reservoir species.</title>
        <authorList>
            <person name="Huang Y."/>
            <person name="Li Y."/>
            <person name="Burt D.W."/>
            <person name="Chen H."/>
            <person name="Zhang Y."/>
            <person name="Qian W."/>
            <person name="Kim H."/>
            <person name="Gan S."/>
            <person name="Zhao Y."/>
            <person name="Li J."/>
            <person name="Yi K."/>
            <person name="Feng H."/>
            <person name="Zhu P."/>
            <person name="Li B."/>
            <person name="Liu Q."/>
            <person name="Fairley S."/>
            <person name="Magor K.E."/>
            <person name="Du Z."/>
            <person name="Hu X."/>
            <person name="Goodman L."/>
            <person name="Tafer H."/>
            <person name="Vignal A."/>
            <person name="Lee T."/>
            <person name="Kim K.W."/>
            <person name="Sheng Z."/>
            <person name="An Y."/>
            <person name="Searle S."/>
            <person name="Herrero J."/>
            <person name="Groenen M.A."/>
            <person name="Crooijmans R.P."/>
            <person name="Faraut T."/>
            <person name="Cai Q."/>
            <person name="Webster R.G."/>
            <person name="Aldridge J.R."/>
            <person name="Warren W.C."/>
            <person name="Bartschat S."/>
            <person name="Kehr S."/>
            <person name="Marz M."/>
            <person name="Stadler P.F."/>
            <person name="Smith J."/>
            <person name="Kraus R.H."/>
            <person name="Zhao Y."/>
            <person name="Ren L."/>
            <person name="Fei J."/>
            <person name="Morisson M."/>
            <person name="Kaiser P."/>
            <person name="Griffin D.K."/>
            <person name="Rao M."/>
            <person name="Pitel F."/>
            <person name="Wang J."/>
            <person name="Li N."/>
        </authorList>
    </citation>
    <scope>NUCLEOTIDE SEQUENCE [LARGE SCALE GENOMIC DNA]</scope>
</reference>
<dbReference type="Proteomes" id="UP000296049">
    <property type="component" value="Unassembled WGS sequence"/>
</dbReference>
<feature type="region of interest" description="Disordered" evidence="1">
    <location>
        <begin position="454"/>
        <end position="503"/>
    </location>
</feature>
<keyword evidence="3" id="KW-1185">Reference proteome</keyword>
<feature type="region of interest" description="Disordered" evidence="1">
    <location>
        <begin position="1028"/>
        <end position="1073"/>
    </location>
</feature>
<feature type="region of interest" description="Disordered" evidence="1">
    <location>
        <begin position="170"/>
        <end position="193"/>
    </location>
</feature>
<gene>
    <name evidence="2" type="ORF">Anapl_06665</name>
</gene>
<evidence type="ECO:0000256" key="1">
    <source>
        <dbReference type="SAM" id="MobiDB-lite"/>
    </source>
</evidence>
<feature type="compositionally biased region" description="Polar residues" evidence="1">
    <location>
        <begin position="478"/>
        <end position="495"/>
    </location>
</feature>
<evidence type="ECO:0000313" key="2">
    <source>
        <dbReference type="EMBL" id="EOA95110.1"/>
    </source>
</evidence>
<accession>R0JCX8</accession>
<feature type="region of interest" description="Disordered" evidence="1">
    <location>
        <begin position="645"/>
        <end position="682"/>
    </location>
</feature>
<dbReference type="EMBL" id="KB744430">
    <property type="protein sequence ID" value="EOA95110.1"/>
    <property type="molecule type" value="Genomic_DNA"/>
</dbReference>
<organism evidence="2 3">
    <name type="scientific">Anas platyrhynchos</name>
    <name type="common">Mallard</name>
    <name type="synonym">Anas boschas</name>
    <dbReference type="NCBI Taxonomy" id="8839"/>
    <lineage>
        <taxon>Eukaryota</taxon>
        <taxon>Metazoa</taxon>
        <taxon>Chordata</taxon>
        <taxon>Craniata</taxon>
        <taxon>Vertebrata</taxon>
        <taxon>Euteleostomi</taxon>
        <taxon>Archelosauria</taxon>
        <taxon>Archosauria</taxon>
        <taxon>Dinosauria</taxon>
        <taxon>Saurischia</taxon>
        <taxon>Theropoda</taxon>
        <taxon>Coelurosauria</taxon>
        <taxon>Aves</taxon>
        <taxon>Neognathae</taxon>
        <taxon>Galloanserae</taxon>
        <taxon>Anseriformes</taxon>
        <taxon>Anatidae</taxon>
        <taxon>Anatinae</taxon>
        <taxon>Anas</taxon>
    </lineage>
</organism>
<dbReference type="AlphaFoldDB" id="R0JCX8"/>
<name>R0JCX8_ANAPL</name>